<proteinExistence type="inferred from homology"/>
<dbReference type="PANTHER" id="PTHR18964:SF173">
    <property type="entry name" value="GLUCOKINASE"/>
    <property type="match status" value="1"/>
</dbReference>
<dbReference type="InterPro" id="IPR000600">
    <property type="entry name" value="ROK"/>
</dbReference>
<dbReference type="EMBL" id="CP071696">
    <property type="protein sequence ID" value="QTX03938.1"/>
    <property type="molecule type" value="Genomic_DNA"/>
</dbReference>
<sequence length="381" mass="38713">MTRGPGDILRLIRSGEAVTRGELGEATGLSRLTVAQRVDSLVDAGIIREAGAGDATGGRRATRFVFDPADAIVLAAAIEADGAVAGILDPHGHVLATHRLDVRVEDGPSPVLDRVLDGFDALLSDAGLDRARIGAAGISVPGPVDPATHRLADPPVMPGWGDWPVIEAVRERFDVPVSLENDADAMAYGEFVEAGETAANPFVLVKASSFIGSGLVLGGRIYRGVDGGAGDIGHVQLGGDALCRCGRRGCLAAEASGVAVLRRLGEAGVPVSDEGALDALIAAGDAAASAELTRAGELIGRVLAAVVGIVNPATITIGGSLAHPALIAGVRTAVYAGSLPRATRHLDVSSARLGEDAALIGLSRVAIDELFAPEAINARFA</sequence>
<protein>
    <submittedName>
        <fullName evidence="2">ROK family transcriptional regulator</fullName>
    </submittedName>
</protein>
<name>A0A975IMV8_9MICO</name>
<accession>A0A975IMV8</accession>
<dbReference type="PANTHER" id="PTHR18964">
    <property type="entry name" value="ROK (REPRESSOR, ORF, KINASE) FAMILY"/>
    <property type="match status" value="1"/>
</dbReference>
<organism evidence="2 3">
    <name type="scientific">Agromyces archimandritae</name>
    <dbReference type="NCBI Taxonomy" id="2781962"/>
    <lineage>
        <taxon>Bacteria</taxon>
        <taxon>Bacillati</taxon>
        <taxon>Actinomycetota</taxon>
        <taxon>Actinomycetes</taxon>
        <taxon>Micrococcales</taxon>
        <taxon>Microbacteriaceae</taxon>
        <taxon>Agromyces</taxon>
    </lineage>
</organism>
<evidence type="ECO:0000313" key="2">
    <source>
        <dbReference type="EMBL" id="QTX03938.1"/>
    </source>
</evidence>
<dbReference type="InterPro" id="IPR043129">
    <property type="entry name" value="ATPase_NBD"/>
</dbReference>
<dbReference type="InterPro" id="IPR036390">
    <property type="entry name" value="WH_DNA-bd_sf"/>
</dbReference>
<dbReference type="SUPFAM" id="SSF53067">
    <property type="entry name" value="Actin-like ATPase domain"/>
    <property type="match status" value="1"/>
</dbReference>
<dbReference type="Proteomes" id="UP000671914">
    <property type="component" value="Chromosome"/>
</dbReference>
<keyword evidence="3" id="KW-1185">Reference proteome</keyword>
<comment type="similarity">
    <text evidence="1">Belongs to the ROK (NagC/XylR) family.</text>
</comment>
<gene>
    <name evidence="2" type="ORF">G127AT_11560</name>
</gene>
<dbReference type="InterPro" id="IPR011991">
    <property type="entry name" value="ArsR-like_HTH"/>
</dbReference>
<dbReference type="InterPro" id="IPR019885">
    <property type="entry name" value="Tscrpt_reg_HTH_AsnC-type_CS"/>
</dbReference>
<dbReference type="RefSeq" id="WP_210897031.1">
    <property type="nucleotide sequence ID" value="NZ_CP071696.1"/>
</dbReference>
<dbReference type="PROSITE" id="PS00519">
    <property type="entry name" value="HTH_ASNC_1"/>
    <property type="match status" value="1"/>
</dbReference>
<evidence type="ECO:0000256" key="1">
    <source>
        <dbReference type="ARBA" id="ARBA00006479"/>
    </source>
</evidence>
<reference evidence="2" key="1">
    <citation type="submission" date="2021-03" db="EMBL/GenBank/DDBJ databases">
        <title>Agromyces archimandritus sp. nov., isolated from the cockroach Archimandrita tessellata.</title>
        <authorList>
            <person name="Guzman J."/>
            <person name="Ortuzar M."/>
            <person name="Poehlein A."/>
            <person name="Daniel R."/>
            <person name="Trujillo M."/>
            <person name="Vilcinskas A."/>
        </authorList>
    </citation>
    <scope>NUCLEOTIDE SEQUENCE</scope>
    <source>
        <strain evidence="2">G127AT</strain>
    </source>
</reference>
<dbReference type="AlphaFoldDB" id="A0A975IMV8"/>
<dbReference type="CDD" id="cd00090">
    <property type="entry name" value="HTH_ARSR"/>
    <property type="match status" value="1"/>
</dbReference>
<dbReference type="SUPFAM" id="SSF46785">
    <property type="entry name" value="Winged helix' DNA-binding domain"/>
    <property type="match status" value="1"/>
</dbReference>
<dbReference type="InterPro" id="IPR036388">
    <property type="entry name" value="WH-like_DNA-bd_sf"/>
</dbReference>
<dbReference type="Pfam" id="PF00480">
    <property type="entry name" value="ROK"/>
    <property type="match status" value="1"/>
</dbReference>
<evidence type="ECO:0000313" key="3">
    <source>
        <dbReference type="Proteomes" id="UP000671914"/>
    </source>
</evidence>
<dbReference type="Gene3D" id="3.30.420.40">
    <property type="match status" value="2"/>
</dbReference>
<dbReference type="Pfam" id="PF13412">
    <property type="entry name" value="HTH_24"/>
    <property type="match status" value="1"/>
</dbReference>
<dbReference type="KEGG" id="aarc:G127AT_11560"/>
<dbReference type="Gene3D" id="1.10.10.10">
    <property type="entry name" value="Winged helix-like DNA-binding domain superfamily/Winged helix DNA-binding domain"/>
    <property type="match status" value="1"/>
</dbReference>